<proteinExistence type="predicted"/>
<keyword evidence="1" id="KW-1133">Transmembrane helix</keyword>
<evidence type="ECO:0000313" key="4">
    <source>
        <dbReference type="Proteomes" id="UP000199572"/>
    </source>
</evidence>
<dbReference type="EMBL" id="FOGG01000073">
    <property type="protein sequence ID" value="SES31717.1"/>
    <property type="molecule type" value="Genomic_DNA"/>
</dbReference>
<keyword evidence="4" id="KW-1185">Reference proteome</keyword>
<evidence type="ECO:0000313" key="3">
    <source>
        <dbReference type="EMBL" id="SES31717.1"/>
    </source>
</evidence>
<evidence type="ECO:0000259" key="2">
    <source>
        <dbReference type="Pfam" id="PF10882"/>
    </source>
</evidence>
<dbReference type="InterPro" id="IPR027783">
    <property type="entry name" value="Bacterial_PH-related"/>
</dbReference>
<feature type="domain" description="Bacterial Pleckstrin homology" evidence="2">
    <location>
        <begin position="69"/>
        <end position="162"/>
    </location>
</feature>
<dbReference type="RefSeq" id="WP_175474670.1">
    <property type="nucleotide sequence ID" value="NZ_FOGG01000073.1"/>
</dbReference>
<gene>
    <name evidence="3" type="ORF">SAMN04488023_1732</name>
</gene>
<reference evidence="4" key="1">
    <citation type="submission" date="2016-10" db="EMBL/GenBank/DDBJ databases">
        <authorList>
            <person name="Varghese N."/>
            <person name="Submissions S."/>
        </authorList>
    </citation>
    <scope>NUCLEOTIDE SEQUENCE [LARGE SCALE GENOMIC DNA]</scope>
    <source>
        <strain evidence="4">DSM 18610</strain>
    </source>
</reference>
<keyword evidence="1" id="KW-0812">Transmembrane</keyword>
<dbReference type="AlphaFoldDB" id="A0A1H9WDG3"/>
<protein>
    <submittedName>
        <fullName evidence="3">PH domain-containing protein</fullName>
    </submittedName>
</protein>
<dbReference type="Pfam" id="PF10882">
    <property type="entry name" value="bPH_5"/>
    <property type="match status" value="1"/>
</dbReference>
<organism evidence="3 4">
    <name type="scientific">Pedobacter rhizosphaerae</name>
    <dbReference type="NCBI Taxonomy" id="390241"/>
    <lineage>
        <taxon>Bacteria</taxon>
        <taxon>Pseudomonadati</taxon>
        <taxon>Bacteroidota</taxon>
        <taxon>Sphingobacteriia</taxon>
        <taxon>Sphingobacteriales</taxon>
        <taxon>Sphingobacteriaceae</taxon>
        <taxon>Pedobacter</taxon>
    </lineage>
</organism>
<feature type="transmembrane region" description="Helical" evidence="1">
    <location>
        <begin position="45"/>
        <end position="64"/>
    </location>
</feature>
<accession>A0A1H9WDG3</accession>
<keyword evidence="1" id="KW-0472">Membrane</keyword>
<evidence type="ECO:0000256" key="1">
    <source>
        <dbReference type="SAM" id="Phobius"/>
    </source>
</evidence>
<feature type="transmembrane region" description="Helical" evidence="1">
    <location>
        <begin position="12"/>
        <end position="33"/>
    </location>
</feature>
<dbReference type="Proteomes" id="UP000199572">
    <property type="component" value="Unassembled WGS sequence"/>
</dbReference>
<name>A0A1H9WDG3_9SPHI</name>
<sequence>MKNNKAQKYSVSMDTTAWIITTIMLIITMYLSYDKINEYKRSKETYQLVVVGVLCAIMIISLALRPLYYEIRNNTLIIKRLAGNIRIKKQDILSVENMDEMHSGILIRTFGIGGYFGYFGKYRSSSLGALNLYATRKNHRILISTRHMGKIIITPDDINMVSDLLL</sequence>